<organism evidence="1 2">
    <name type="scientific">Prauserella sediminis</name>
    <dbReference type="NCBI Taxonomy" id="577680"/>
    <lineage>
        <taxon>Bacteria</taxon>
        <taxon>Bacillati</taxon>
        <taxon>Actinomycetota</taxon>
        <taxon>Actinomycetes</taxon>
        <taxon>Pseudonocardiales</taxon>
        <taxon>Pseudonocardiaceae</taxon>
        <taxon>Prauserella</taxon>
        <taxon>Prauserella salsuginis group</taxon>
    </lineage>
</organism>
<dbReference type="AlphaFoldDB" id="A0A839XGK3"/>
<evidence type="ECO:0000313" key="2">
    <source>
        <dbReference type="Proteomes" id="UP000564573"/>
    </source>
</evidence>
<proteinExistence type="predicted"/>
<keyword evidence="2" id="KW-1185">Reference proteome</keyword>
<reference evidence="1 2" key="1">
    <citation type="submission" date="2020-08" db="EMBL/GenBank/DDBJ databases">
        <title>Sequencing the genomes of 1000 actinobacteria strains.</title>
        <authorList>
            <person name="Klenk H.-P."/>
        </authorList>
    </citation>
    <scope>NUCLEOTIDE SEQUENCE [LARGE SCALE GENOMIC DNA]</scope>
    <source>
        <strain evidence="1 2">DSM 45267</strain>
    </source>
</reference>
<dbReference type="RefSeq" id="WP_183781864.1">
    <property type="nucleotide sequence ID" value="NZ_JACIBS010000001.1"/>
</dbReference>
<sequence length="128" mass="13995">MPAPQALLGVGSVALPYAAVRRYSGPVADLVADAHSRTPQIAAPMFRFNNPDALLMSLFDGAHFLGARRRERTVMVASARRFRDQAPDFSTEMLQAFFVSPAFAPMNLVSAPVSLPKRLLQLLGRRCP</sequence>
<dbReference type="Proteomes" id="UP000564573">
    <property type="component" value="Unassembled WGS sequence"/>
</dbReference>
<accession>A0A839XGK3</accession>
<gene>
    <name evidence="1" type="ORF">FB384_001996</name>
</gene>
<name>A0A839XGK3_9PSEU</name>
<dbReference type="EMBL" id="JACIBS010000001">
    <property type="protein sequence ID" value="MBB3663092.1"/>
    <property type="molecule type" value="Genomic_DNA"/>
</dbReference>
<comment type="caution">
    <text evidence="1">The sequence shown here is derived from an EMBL/GenBank/DDBJ whole genome shotgun (WGS) entry which is preliminary data.</text>
</comment>
<evidence type="ECO:0000313" key="1">
    <source>
        <dbReference type="EMBL" id="MBB3663092.1"/>
    </source>
</evidence>
<protein>
    <submittedName>
        <fullName evidence="1">Uncharacterized protein</fullName>
    </submittedName>
</protein>